<dbReference type="AlphaFoldDB" id="A0A7S3NFD0"/>
<evidence type="ECO:0000256" key="4">
    <source>
        <dbReference type="ARBA" id="ARBA00023163"/>
    </source>
</evidence>
<evidence type="ECO:0000256" key="3">
    <source>
        <dbReference type="ARBA" id="ARBA00023125"/>
    </source>
</evidence>
<name>A0A7S3NFD0_9SPIT</name>
<dbReference type="GO" id="GO:0005634">
    <property type="term" value="C:nucleus"/>
    <property type="evidence" value="ECO:0007669"/>
    <property type="project" value="UniProtKB-SubCell"/>
</dbReference>
<dbReference type="InterPro" id="IPR036955">
    <property type="entry name" value="AP2/ERF_dom_sf"/>
</dbReference>
<dbReference type="InterPro" id="IPR001471">
    <property type="entry name" value="AP2/ERF_dom"/>
</dbReference>
<evidence type="ECO:0000256" key="2">
    <source>
        <dbReference type="ARBA" id="ARBA00023015"/>
    </source>
</evidence>
<dbReference type="Gene3D" id="3.30.730.10">
    <property type="entry name" value="AP2/ERF domain"/>
    <property type="match status" value="1"/>
</dbReference>
<keyword evidence="4" id="KW-0804">Transcription</keyword>
<dbReference type="PROSITE" id="PS51032">
    <property type="entry name" value="AP2_ERF"/>
    <property type="match status" value="1"/>
</dbReference>
<comment type="subcellular location">
    <subcellularLocation>
        <location evidence="1">Nucleus</location>
    </subcellularLocation>
</comment>
<gene>
    <name evidence="7" type="ORF">EHAR0213_LOCUS16148</name>
</gene>
<evidence type="ECO:0000259" key="6">
    <source>
        <dbReference type="PROSITE" id="PS51032"/>
    </source>
</evidence>
<organism evidence="7">
    <name type="scientific">Euplotes harpa</name>
    <dbReference type="NCBI Taxonomy" id="151035"/>
    <lineage>
        <taxon>Eukaryota</taxon>
        <taxon>Sar</taxon>
        <taxon>Alveolata</taxon>
        <taxon>Ciliophora</taxon>
        <taxon>Intramacronucleata</taxon>
        <taxon>Spirotrichea</taxon>
        <taxon>Hypotrichia</taxon>
        <taxon>Euplotida</taxon>
        <taxon>Euplotidae</taxon>
        <taxon>Euplotes</taxon>
    </lineage>
</organism>
<keyword evidence="2" id="KW-0805">Transcription regulation</keyword>
<dbReference type="GO" id="GO:0003677">
    <property type="term" value="F:DNA binding"/>
    <property type="evidence" value="ECO:0007669"/>
    <property type="project" value="UniProtKB-KW"/>
</dbReference>
<dbReference type="InterPro" id="IPR016177">
    <property type="entry name" value="DNA-bd_dom_sf"/>
</dbReference>
<dbReference type="GO" id="GO:0003700">
    <property type="term" value="F:DNA-binding transcription factor activity"/>
    <property type="evidence" value="ECO:0007669"/>
    <property type="project" value="InterPro"/>
</dbReference>
<dbReference type="SUPFAM" id="SSF54171">
    <property type="entry name" value="DNA-binding domain"/>
    <property type="match status" value="1"/>
</dbReference>
<accession>A0A7S3NFD0</accession>
<sequence length="126" mass="14091">MSKYDFSGKATALLDVLLSFGNKTVVEGKAKSASRARSASQSRSQFIGVSKNGDKWQALITVNKRKTYIGSYSCEQHAAVAFDFYSIVLHYFTATTNFSYAKQDVIDMIANFKNNGDELRPEELHF</sequence>
<evidence type="ECO:0000256" key="5">
    <source>
        <dbReference type="ARBA" id="ARBA00023242"/>
    </source>
</evidence>
<keyword evidence="5" id="KW-0539">Nucleus</keyword>
<protein>
    <recommendedName>
        <fullName evidence="6">AP2/ERF domain-containing protein</fullName>
    </recommendedName>
</protein>
<dbReference type="EMBL" id="HBII01038099">
    <property type="protein sequence ID" value="CAE0357229.1"/>
    <property type="molecule type" value="Transcribed_RNA"/>
</dbReference>
<proteinExistence type="predicted"/>
<evidence type="ECO:0000313" key="7">
    <source>
        <dbReference type="EMBL" id="CAE0357229.1"/>
    </source>
</evidence>
<reference evidence="7" key="1">
    <citation type="submission" date="2021-01" db="EMBL/GenBank/DDBJ databases">
        <authorList>
            <person name="Corre E."/>
            <person name="Pelletier E."/>
            <person name="Niang G."/>
            <person name="Scheremetjew M."/>
            <person name="Finn R."/>
            <person name="Kale V."/>
            <person name="Holt S."/>
            <person name="Cochrane G."/>
            <person name="Meng A."/>
            <person name="Brown T."/>
            <person name="Cohen L."/>
        </authorList>
    </citation>
    <scope>NUCLEOTIDE SEQUENCE</scope>
    <source>
        <strain evidence="7">FSP1.4</strain>
    </source>
</reference>
<keyword evidence="3" id="KW-0238">DNA-binding</keyword>
<feature type="domain" description="AP2/ERF" evidence="6">
    <location>
        <begin position="35"/>
        <end position="99"/>
    </location>
</feature>
<evidence type="ECO:0000256" key="1">
    <source>
        <dbReference type="ARBA" id="ARBA00004123"/>
    </source>
</evidence>